<proteinExistence type="predicted"/>
<dbReference type="Proteomes" id="UP001159641">
    <property type="component" value="Unassembled WGS sequence"/>
</dbReference>
<gene>
    <name evidence="2" type="ORF">J1605_011843</name>
</gene>
<reference evidence="2 3" key="1">
    <citation type="submission" date="2022-11" db="EMBL/GenBank/DDBJ databases">
        <title>Whole genome sequence of Eschrichtius robustus ER-17-0199.</title>
        <authorList>
            <person name="Bruniche-Olsen A."/>
            <person name="Black A.N."/>
            <person name="Fields C.J."/>
            <person name="Walden K."/>
            <person name="Dewoody J.A."/>
        </authorList>
    </citation>
    <scope>NUCLEOTIDE SEQUENCE [LARGE SCALE GENOMIC DNA]</scope>
    <source>
        <strain evidence="2">ER-17-0199</strain>
        <tissue evidence="2">Blubber</tissue>
    </source>
</reference>
<feature type="region of interest" description="Disordered" evidence="1">
    <location>
        <begin position="221"/>
        <end position="244"/>
    </location>
</feature>
<feature type="compositionally biased region" description="Polar residues" evidence="1">
    <location>
        <begin position="95"/>
        <end position="105"/>
    </location>
</feature>
<name>A0AB34GP71_ESCRO</name>
<evidence type="ECO:0000313" key="3">
    <source>
        <dbReference type="Proteomes" id="UP001159641"/>
    </source>
</evidence>
<protein>
    <submittedName>
        <fullName evidence="2">Uncharacterized protein</fullName>
    </submittedName>
</protein>
<comment type="caution">
    <text evidence="2">The sequence shown here is derived from an EMBL/GenBank/DDBJ whole genome shotgun (WGS) entry which is preliminary data.</text>
</comment>
<evidence type="ECO:0000256" key="1">
    <source>
        <dbReference type="SAM" id="MobiDB-lite"/>
    </source>
</evidence>
<feature type="region of interest" description="Disordered" evidence="1">
    <location>
        <begin position="27"/>
        <end position="115"/>
    </location>
</feature>
<sequence length="267" mass="28495">MTEGIGFGRSAQLTCSAGAECEDVKFTGGAGYDPQPLAAPRESEQGVTQAAGKGPEKGCARERSIPSCHHEGAQPARWKRSSASARSFQIRASGRSLQSPESLLQSRDGLVSSPRGNPALQKFLCTRGFPTPPSLSLQSWFPLIDIQRPGYVKLRMSLAWPLEDPGLPSAPGQHMEHRKGWAARTLCADPQGQGSERGTQSNDSQGLIGCCHWPAGSVLRRQFPPKPHEEGTWRKQPKGGPAELPALVSTLHAVPVGDPACSLSPAH</sequence>
<organism evidence="2 3">
    <name type="scientific">Eschrichtius robustus</name>
    <name type="common">California gray whale</name>
    <name type="synonym">Eschrichtius gibbosus</name>
    <dbReference type="NCBI Taxonomy" id="9764"/>
    <lineage>
        <taxon>Eukaryota</taxon>
        <taxon>Metazoa</taxon>
        <taxon>Chordata</taxon>
        <taxon>Craniata</taxon>
        <taxon>Vertebrata</taxon>
        <taxon>Euteleostomi</taxon>
        <taxon>Mammalia</taxon>
        <taxon>Eutheria</taxon>
        <taxon>Laurasiatheria</taxon>
        <taxon>Artiodactyla</taxon>
        <taxon>Whippomorpha</taxon>
        <taxon>Cetacea</taxon>
        <taxon>Mysticeti</taxon>
        <taxon>Eschrichtiidae</taxon>
        <taxon>Eschrichtius</taxon>
    </lineage>
</organism>
<evidence type="ECO:0000313" key="2">
    <source>
        <dbReference type="EMBL" id="KAJ8780240.1"/>
    </source>
</evidence>
<accession>A0AB34GP71</accession>
<dbReference type="EMBL" id="JAIQCJ010002164">
    <property type="protein sequence ID" value="KAJ8780240.1"/>
    <property type="molecule type" value="Genomic_DNA"/>
</dbReference>
<feature type="compositionally biased region" description="Basic and acidic residues" evidence="1">
    <location>
        <begin position="54"/>
        <end position="72"/>
    </location>
</feature>
<keyword evidence="3" id="KW-1185">Reference proteome</keyword>
<dbReference type="AlphaFoldDB" id="A0AB34GP71"/>